<evidence type="ECO:0000256" key="1">
    <source>
        <dbReference type="SAM" id="Phobius"/>
    </source>
</evidence>
<reference evidence="2 3" key="1">
    <citation type="submission" date="2021-06" db="EMBL/GenBank/DDBJ databases">
        <authorList>
            <person name="Sun Q."/>
            <person name="Li D."/>
        </authorList>
    </citation>
    <scope>NUCLEOTIDE SEQUENCE [LARGE SCALE GENOMIC DNA]</scope>
    <source>
        <strain evidence="2 3">MSJd-7</strain>
    </source>
</reference>
<dbReference type="RefSeq" id="WP_216468964.1">
    <property type="nucleotide sequence ID" value="NZ_JAHLQI010000001.1"/>
</dbReference>
<dbReference type="EMBL" id="JAHLQI010000001">
    <property type="protein sequence ID" value="MBU5489362.1"/>
    <property type="molecule type" value="Genomic_DNA"/>
</dbReference>
<keyword evidence="1" id="KW-0812">Transmembrane</keyword>
<evidence type="ECO:0008006" key="4">
    <source>
        <dbReference type="Google" id="ProtNLM"/>
    </source>
</evidence>
<evidence type="ECO:0000313" key="2">
    <source>
        <dbReference type="EMBL" id="MBU5489362.1"/>
    </source>
</evidence>
<protein>
    <recommendedName>
        <fullName evidence="4">SMODS-associated NUDIX domain-containing protein</fullName>
    </recommendedName>
</protein>
<sequence>MADPSKKRYRYIWYVTFERTMMILACIVGINCAIGLYHSAVNGELTARVSSTLVQSPAYAIEGVLAIIYWGWTIGVLWAEYFTQNIATTEISIQSFDYQEYAWDVIKNYLSSFLFHKERDSLRQFSMNVIVEDKREIDFFYMDESVLEDVREITKKRRRQDKYEEYPHFFEISNLVHYKYRFEITYLKHSHLVIQMRPLPKEQKRDLTYLPDDYVSLPDRVKNLYRKVKGRLKKK</sequence>
<gene>
    <name evidence="2" type="ORF">KQI75_01745</name>
</gene>
<evidence type="ECO:0000313" key="3">
    <source>
        <dbReference type="Proteomes" id="UP000783588"/>
    </source>
</evidence>
<accession>A0ABS6ENU9</accession>
<comment type="caution">
    <text evidence="2">The sequence shown here is derived from an EMBL/GenBank/DDBJ whole genome shotgun (WGS) entry which is preliminary data.</text>
</comment>
<keyword evidence="3" id="KW-1185">Reference proteome</keyword>
<organism evidence="2 3">
    <name type="scientific">Butyricicoccus intestinisimiae</name>
    <dbReference type="NCBI Taxonomy" id="2841509"/>
    <lineage>
        <taxon>Bacteria</taxon>
        <taxon>Bacillati</taxon>
        <taxon>Bacillota</taxon>
        <taxon>Clostridia</taxon>
        <taxon>Eubacteriales</taxon>
        <taxon>Butyricicoccaceae</taxon>
        <taxon>Butyricicoccus</taxon>
    </lineage>
</organism>
<dbReference type="Proteomes" id="UP000783588">
    <property type="component" value="Unassembled WGS sequence"/>
</dbReference>
<keyword evidence="1" id="KW-1133">Transmembrane helix</keyword>
<keyword evidence="1" id="KW-0472">Membrane</keyword>
<name>A0ABS6ENU9_9FIRM</name>
<feature type="transmembrane region" description="Helical" evidence="1">
    <location>
        <begin position="21"/>
        <end position="38"/>
    </location>
</feature>
<feature type="transmembrane region" description="Helical" evidence="1">
    <location>
        <begin position="58"/>
        <end position="79"/>
    </location>
</feature>
<proteinExistence type="predicted"/>